<name>A0A7X0RK18_9ACTN</name>
<dbReference type="RefSeq" id="WP_185253556.1">
    <property type="nucleotide sequence ID" value="NZ_JACKXE010000001.1"/>
</dbReference>
<dbReference type="EMBL" id="JACKXE010000001">
    <property type="protein sequence ID" value="MBB6628504.1"/>
    <property type="molecule type" value="Genomic_DNA"/>
</dbReference>
<comment type="caution">
    <text evidence="1">The sequence shown here is derived from an EMBL/GenBank/DDBJ whole genome shotgun (WGS) entry which is preliminary data.</text>
</comment>
<dbReference type="Pfam" id="PF05402">
    <property type="entry name" value="PqqD"/>
    <property type="match status" value="1"/>
</dbReference>
<dbReference type="Gene3D" id="1.10.10.1150">
    <property type="entry name" value="Coenzyme PQQ synthesis protein D (PqqD)"/>
    <property type="match status" value="1"/>
</dbReference>
<evidence type="ECO:0000313" key="2">
    <source>
        <dbReference type="Proteomes" id="UP000523955"/>
    </source>
</evidence>
<accession>A0A7X0RK18</accession>
<gene>
    <name evidence="1" type="ORF">H5V45_14360</name>
</gene>
<evidence type="ECO:0000313" key="1">
    <source>
        <dbReference type="EMBL" id="MBB6628504.1"/>
    </source>
</evidence>
<dbReference type="InterPro" id="IPR008792">
    <property type="entry name" value="PQQD"/>
</dbReference>
<reference evidence="1 2" key="1">
    <citation type="submission" date="2020-08" db="EMBL/GenBank/DDBJ databases">
        <authorList>
            <person name="Seo M.-J."/>
        </authorList>
    </citation>
    <scope>NUCLEOTIDE SEQUENCE [LARGE SCALE GENOMIC DNA]</scope>
    <source>
        <strain evidence="1 2">KIGAM211</strain>
    </source>
</reference>
<keyword evidence="2" id="KW-1185">Reference proteome</keyword>
<dbReference type="AlphaFoldDB" id="A0A7X0RK18"/>
<dbReference type="Proteomes" id="UP000523955">
    <property type="component" value="Unassembled WGS sequence"/>
</dbReference>
<protein>
    <submittedName>
        <fullName evidence="1">PqqD family protein</fullName>
    </submittedName>
</protein>
<dbReference type="InterPro" id="IPR041881">
    <property type="entry name" value="PqqD_sf"/>
</dbReference>
<proteinExistence type="predicted"/>
<organism evidence="1 2">
    <name type="scientific">Nocardioides luti</name>
    <dbReference type="NCBI Taxonomy" id="2761101"/>
    <lineage>
        <taxon>Bacteria</taxon>
        <taxon>Bacillati</taxon>
        <taxon>Actinomycetota</taxon>
        <taxon>Actinomycetes</taxon>
        <taxon>Propionibacteriales</taxon>
        <taxon>Nocardioidaceae</taxon>
        <taxon>Nocardioides</taxon>
    </lineage>
</organism>
<sequence>MSQSDDPEIVWRHHPDVAHVDSGDRIALLDLRHPEQPPFLLEGTAALVWRGVNGHRSVGEIVASLAAEFDVAREQVAADIGPFLEDLQRRHLISQAELEGLHGQA</sequence>